<organism evidence="6 7">
    <name type="scientific">Caenorhabditis auriculariae</name>
    <dbReference type="NCBI Taxonomy" id="2777116"/>
    <lineage>
        <taxon>Eukaryota</taxon>
        <taxon>Metazoa</taxon>
        <taxon>Ecdysozoa</taxon>
        <taxon>Nematoda</taxon>
        <taxon>Chromadorea</taxon>
        <taxon>Rhabditida</taxon>
        <taxon>Rhabditina</taxon>
        <taxon>Rhabditomorpha</taxon>
        <taxon>Rhabditoidea</taxon>
        <taxon>Rhabditidae</taxon>
        <taxon>Peloderinae</taxon>
        <taxon>Caenorhabditis</taxon>
    </lineage>
</organism>
<dbReference type="InterPro" id="IPR004037">
    <property type="entry name" value="Ribosomal_eL8-like_CS"/>
</dbReference>
<dbReference type="InterPro" id="IPR001921">
    <property type="entry name" value="Ribosomal_eL8_euk"/>
</dbReference>
<dbReference type="PANTHER" id="PTHR23105">
    <property type="entry name" value="RIBOSOMAL PROTEIN L7AE FAMILY MEMBER"/>
    <property type="match status" value="1"/>
</dbReference>
<gene>
    <name evidence="6" type="ORF">CAUJ_LOCUS11117</name>
</gene>
<protein>
    <recommendedName>
        <fullName evidence="4">60S ribosomal protein L7a</fullName>
    </recommendedName>
</protein>
<dbReference type="FunFam" id="3.30.1330.30:FF:000003">
    <property type="entry name" value="60S ribosomal protein L7a"/>
    <property type="match status" value="1"/>
</dbReference>
<proteinExistence type="inferred from homology"/>
<dbReference type="AlphaFoldDB" id="A0A8S1HLC1"/>
<dbReference type="OrthoDB" id="29563at2759"/>
<dbReference type="InterPro" id="IPR018492">
    <property type="entry name" value="Ribosomal_eL8/Nhp2"/>
</dbReference>
<dbReference type="Proteomes" id="UP000835052">
    <property type="component" value="Unassembled WGS sequence"/>
</dbReference>
<dbReference type="SUPFAM" id="SSF55315">
    <property type="entry name" value="L30e-like"/>
    <property type="match status" value="1"/>
</dbReference>
<keyword evidence="2 4" id="KW-0689">Ribosomal protein</keyword>
<dbReference type="InterPro" id="IPR050257">
    <property type="entry name" value="eL8/uL1-like"/>
</dbReference>
<dbReference type="PROSITE" id="PS01082">
    <property type="entry name" value="RIBOSOMAL_L7AE"/>
    <property type="match status" value="1"/>
</dbReference>
<evidence type="ECO:0000256" key="4">
    <source>
        <dbReference type="RuleBase" id="RU367042"/>
    </source>
</evidence>
<evidence type="ECO:0000256" key="1">
    <source>
        <dbReference type="ARBA" id="ARBA00007337"/>
    </source>
</evidence>
<dbReference type="GO" id="GO:0042254">
    <property type="term" value="P:ribosome biogenesis"/>
    <property type="evidence" value="ECO:0007669"/>
    <property type="project" value="InterPro"/>
</dbReference>
<feature type="domain" description="Ribosomal protein eL8/eL30/eS12/Gadd45" evidence="5">
    <location>
        <begin position="114"/>
        <end position="202"/>
    </location>
</feature>
<keyword evidence="7" id="KW-1185">Reference proteome</keyword>
<dbReference type="GO" id="GO:0022625">
    <property type="term" value="C:cytosolic large ribosomal subunit"/>
    <property type="evidence" value="ECO:0007669"/>
    <property type="project" value="UniProtKB-UniRule"/>
</dbReference>
<comment type="caution">
    <text evidence="6">The sequence shown here is derived from an EMBL/GenBank/DDBJ whole genome shotgun (WGS) entry which is preliminary data.</text>
</comment>
<sequence length="252" mass="28826">MPSKKVIRKKVASVPAHLRAQKRTRHFHIGGDIQPQRDLTRFVKWPKYIRLQRQKAVLQKRLKIPPPVNQFRFALDKQTASQTFKLLDKYRPESRDAKKERLRARAEARAAGKKEEVTKRPHVVRQGINTVTRLVETRKAQLVLIAHDVDPIEIVIFLPALCRKFNVPYAIVKGKAALGRVVRRKTCSAVALVDVNPEDKSALNKLVETVNNNFNERGEEIRKNWGGGIMSARSDAKKNKLERARAKDLGKL</sequence>
<name>A0A8S1HLC1_9PELO</name>
<comment type="similarity">
    <text evidence="1 4">Belongs to the eukaryotic ribosomal protein eL8 family.</text>
</comment>
<dbReference type="Pfam" id="PF01248">
    <property type="entry name" value="Ribosomal_L7Ae"/>
    <property type="match status" value="1"/>
</dbReference>
<dbReference type="Gene3D" id="3.30.1330.30">
    <property type="match status" value="1"/>
</dbReference>
<reference evidence="6" key="1">
    <citation type="submission" date="2020-10" db="EMBL/GenBank/DDBJ databases">
        <authorList>
            <person name="Kikuchi T."/>
        </authorList>
    </citation>
    <scope>NUCLEOTIDE SEQUENCE</scope>
    <source>
        <strain evidence="6">NKZ352</strain>
    </source>
</reference>
<evidence type="ECO:0000256" key="2">
    <source>
        <dbReference type="ARBA" id="ARBA00022980"/>
    </source>
</evidence>
<dbReference type="GO" id="GO:0003723">
    <property type="term" value="F:RNA binding"/>
    <property type="evidence" value="ECO:0007669"/>
    <property type="project" value="UniProtKB-UniRule"/>
</dbReference>
<dbReference type="InterPro" id="IPR029064">
    <property type="entry name" value="Ribosomal_eL30-like_sf"/>
</dbReference>
<evidence type="ECO:0000313" key="7">
    <source>
        <dbReference type="Proteomes" id="UP000835052"/>
    </source>
</evidence>
<dbReference type="InterPro" id="IPR004038">
    <property type="entry name" value="Ribosomal_eL8/eL30/eS12/Gad45"/>
</dbReference>
<evidence type="ECO:0000313" key="6">
    <source>
        <dbReference type="EMBL" id="CAD6195198.1"/>
    </source>
</evidence>
<dbReference type="PRINTS" id="PR00881">
    <property type="entry name" value="L7ARS6FAMILY"/>
</dbReference>
<accession>A0A8S1HLC1</accession>
<evidence type="ECO:0000259" key="5">
    <source>
        <dbReference type="Pfam" id="PF01248"/>
    </source>
</evidence>
<evidence type="ECO:0000256" key="3">
    <source>
        <dbReference type="ARBA" id="ARBA00023274"/>
    </source>
</evidence>
<comment type="function">
    <text evidence="4">Component of the ribosome.</text>
</comment>
<dbReference type="EMBL" id="CAJGYM010000052">
    <property type="protein sequence ID" value="CAD6195198.1"/>
    <property type="molecule type" value="Genomic_DNA"/>
</dbReference>
<keyword evidence="3 4" id="KW-0687">Ribonucleoprotein</keyword>
<dbReference type="PRINTS" id="PR00882">
    <property type="entry name" value="RIBOSOMALL7A"/>
</dbReference>